<evidence type="ECO:0000313" key="1">
    <source>
        <dbReference type="EMBL" id="MBL1075822.1"/>
    </source>
</evidence>
<dbReference type="SUPFAM" id="SSF55961">
    <property type="entry name" value="Bet v1-like"/>
    <property type="match status" value="1"/>
</dbReference>
<name>A0ABS1M599_9NOCA</name>
<dbReference type="Pfam" id="PF10604">
    <property type="entry name" value="Polyketide_cyc2"/>
    <property type="match status" value="1"/>
</dbReference>
<organism evidence="1 2">
    <name type="scientific">Nocardia acididurans</name>
    <dbReference type="NCBI Taxonomy" id="2802282"/>
    <lineage>
        <taxon>Bacteria</taxon>
        <taxon>Bacillati</taxon>
        <taxon>Actinomycetota</taxon>
        <taxon>Actinomycetes</taxon>
        <taxon>Mycobacteriales</taxon>
        <taxon>Nocardiaceae</taxon>
        <taxon>Nocardia</taxon>
    </lineage>
</organism>
<dbReference type="Proteomes" id="UP000602198">
    <property type="component" value="Unassembled WGS sequence"/>
</dbReference>
<comment type="caution">
    <text evidence="1">The sequence shown here is derived from an EMBL/GenBank/DDBJ whole genome shotgun (WGS) entry which is preliminary data.</text>
</comment>
<proteinExistence type="predicted"/>
<keyword evidence="2" id="KW-1185">Reference proteome</keyword>
<dbReference type="InterPro" id="IPR023393">
    <property type="entry name" value="START-like_dom_sf"/>
</dbReference>
<dbReference type="RefSeq" id="WP_201948228.1">
    <property type="nucleotide sequence ID" value="NZ_JAERRJ010000005.1"/>
</dbReference>
<reference evidence="1 2" key="1">
    <citation type="submission" date="2021-01" db="EMBL/GenBank/DDBJ databases">
        <title>WGS of actinomycetes isolated from Thailand.</title>
        <authorList>
            <person name="Thawai C."/>
        </authorList>
    </citation>
    <scope>NUCLEOTIDE SEQUENCE [LARGE SCALE GENOMIC DNA]</scope>
    <source>
        <strain evidence="1 2">LPG 2</strain>
    </source>
</reference>
<protein>
    <submittedName>
        <fullName evidence="1">SRPBCC family protein</fullName>
    </submittedName>
</protein>
<dbReference type="Gene3D" id="3.30.530.20">
    <property type="match status" value="1"/>
</dbReference>
<dbReference type="InterPro" id="IPR019587">
    <property type="entry name" value="Polyketide_cyclase/dehydratase"/>
</dbReference>
<gene>
    <name evidence="1" type="ORF">JK358_15610</name>
</gene>
<accession>A0ABS1M599</accession>
<sequence>MSRRHLALGIPLLLLVVAAVLAVLGSLRDSHIVTVTRVTEADPDVMWELWSDVPARTEWDRGLQYIDIDGPFQAGTSGTVKVEGQDPVRYEIVEVTPKVSFTDRFQSLLWTHTDWHHTIEHRADGRYEVTWRLETRGPLSLISLPVLKNIFGEEVPTAVTEFVQLAESRSRP</sequence>
<dbReference type="EMBL" id="JAERRJ010000005">
    <property type="protein sequence ID" value="MBL1075822.1"/>
    <property type="molecule type" value="Genomic_DNA"/>
</dbReference>
<evidence type="ECO:0000313" key="2">
    <source>
        <dbReference type="Proteomes" id="UP000602198"/>
    </source>
</evidence>